<name>A0A9Q8LEB1_PASFU</name>
<protein>
    <submittedName>
        <fullName evidence="2">Uncharacterized protein</fullName>
    </submittedName>
</protein>
<dbReference type="AlphaFoldDB" id="A0A9Q8LEB1"/>
<keyword evidence="3" id="KW-1185">Reference proteome</keyword>
<gene>
    <name evidence="2" type="ORF">CLAFUR5_04026</name>
</gene>
<evidence type="ECO:0000256" key="1">
    <source>
        <dbReference type="SAM" id="MobiDB-lite"/>
    </source>
</evidence>
<dbReference type="Proteomes" id="UP000756132">
    <property type="component" value="Chromosome 4"/>
</dbReference>
<evidence type="ECO:0000313" key="3">
    <source>
        <dbReference type="Proteomes" id="UP000756132"/>
    </source>
</evidence>
<reference evidence="2" key="2">
    <citation type="journal article" date="2022" name="Microb. Genom.">
        <title>A chromosome-scale genome assembly of the tomato pathogen Cladosporium fulvum reveals a compartmentalized genome architecture and the presence of a dispensable chromosome.</title>
        <authorList>
            <person name="Zaccaron A.Z."/>
            <person name="Chen L.H."/>
            <person name="Samaras A."/>
            <person name="Stergiopoulos I."/>
        </authorList>
    </citation>
    <scope>NUCLEOTIDE SEQUENCE</scope>
    <source>
        <strain evidence="2">Race5_Kim</strain>
    </source>
</reference>
<accession>A0A9Q8LEB1</accession>
<dbReference type="OrthoDB" id="3643115at2759"/>
<feature type="region of interest" description="Disordered" evidence="1">
    <location>
        <begin position="113"/>
        <end position="134"/>
    </location>
</feature>
<feature type="compositionally biased region" description="Basic residues" evidence="1">
    <location>
        <begin position="116"/>
        <end position="128"/>
    </location>
</feature>
<reference evidence="2" key="1">
    <citation type="submission" date="2021-12" db="EMBL/GenBank/DDBJ databases">
        <authorList>
            <person name="Zaccaron A."/>
            <person name="Stergiopoulos I."/>
        </authorList>
    </citation>
    <scope>NUCLEOTIDE SEQUENCE</scope>
    <source>
        <strain evidence="2">Race5_Kim</strain>
    </source>
</reference>
<dbReference type="EMBL" id="CP090166">
    <property type="protein sequence ID" value="UJO15877.1"/>
    <property type="molecule type" value="Genomic_DNA"/>
</dbReference>
<sequence length="381" mass="43070">MNYQVPEDIVALVLEEFKLPTAEEIAERRQWSEESADQHTVEVKALLKTLASSALVSKALNRIVEPLLYSQSPGQSLADPRQFATALISRPGRAEGVAHLVIETHQRLLPTWAQKSSRHRRSGHHRRPPIAPARSTNDLYTAKLPQLIDIVRQALPIHGKTPSRAFNGPICRIITTHLHPDRCPEDALLSLLFIMCWNIKTLDIYCGEDFHQSLLCDTMLVAPLYHEAYHSLTSIHIRAEEMGRHHESHKVVPILAMHKTLALPNVTHLTATRVGARGHPMAFPPTIPNTTRPNDVPVAQWRKPCEKLHNITHVHFRACCEFDIVAMFSLLDACSGLERLEITPRLDIDYSDDPIWQMVLEHVSGRLQYCGHNRGMVSVEE</sequence>
<dbReference type="KEGG" id="ffu:CLAFUR5_04026"/>
<proteinExistence type="predicted"/>
<organism evidence="2 3">
    <name type="scientific">Passalora fulva</name>
    <name type="common">Tomato leaf mold</name>
    <name type="synonym">Cladosporium fulvum</name>
    <dbReference type="NCBI Taxonomy" id="5499"/>
    <lineage>
        <taxon>Eukaryota</taxon>
        <taxon>Fungi</taxon>
        <taxon>Dikarya</taxon>
        <taxon>Ascomycota</taxon>
        <taxon>Pezizomycotina</taxon>
        <taxon>Dothideomycetes</taxon>
        <taxon>Dothideomycetidae</taxon>
        <taxon>Mycosphaerellales</taxon>
        <taxon>Mycosphaerellaceae</taxon>
        <taxon>Fulvia</taxon>
    </lineage>
</organism>
<dbReference type="GeneID" id="71983904"/>
<dbReference type="RefSeq" id="XP_047760243.1">
    <property type="nucleotide sequence ID" value="XM_047903174.1"/>
</dbReference>
<evidence type="ECO:0000313" key="2">
    <source>
        <dbReference type="EMBL" id="UJO15877.1"/>
    </source>
</evidence>